<organism evidence="16 17">
    <name type="scientific">Marinicauda pacifica</name>
    <dbReference type="NCBI Taxonomy" id="1133559"/>
    <lineage>
        <taxon>Bacteria</taxon>
        <taxon>Pseudomonadati</taxon>
        <taxon>Pseudomonadota</taxon>
        <taxon>Alphaproteobacteria</taxon>
        <taxon>Maricaulales</taxon>
        <taxon>Maricaulaceae</taxon>
        <taxon>Marinicauda</taxon>
    </lineage>
</organism>
<dbReference type="OrthoDB" id="7313036at2"/>
<evidence type="ECO:0000256" key="10">
    <source>
        <dbReference type="ARBA" id="ARBA00023237"/>
    </source>
</evidence>
<feature type="domain" description="TonB-dependent receptor plug" evidence="15">
    <location>
        <begin position="57"/>
        <end position="167"/>
    </location>
</feature>
<keyword evidence="2 11" id="KW-0813">Transport</keyword>
<keyword evidence="17" id="KW-1185">Reference proteome</keyword>
<accession>A0A4S2H9A3</accession>
<dbReference type="PANTHER" id="PTHR32552:SF81">
    <property type="entry name" value="TONB-DEPENDENT OUTER MEMBRANE RECEPTOR"/>
    <property type="match status" value="1"/>
</dbReference>
<dbReference type="Proteomes" id="UP000305451">
    <property type="component" value="Unassembled WGS sequence"/>
</dbReference>
<protein>
    <submittedName>
        <fullName evidence="16">TonB-dependent receptor</fullName>
    </submittedName>
</protein>
<dbReference type="PANTHER" id="PTHR32552">
    <property type="entry name" value="FERRICHROME IRON RECEPTOR-RELATED"/>
    <property type="match status" value="1"/>
</dbReference>
<evidence type="ECO:0000256" key="6">
    <source>
        <dbReference type="ARBA" id="ARBA00023004"/>
    </source>
</evidence>
<evidence type="ECO:0000256" key="4">
    <source>
        <dbReference type="ARBA" id="ARBA00022496"/>
    </source>
</evidence>
<sequence>MKTILRATASVIALAALPCPVLAQEAPEPSADTTPNQARTGQSDVIVVTATRREMNVQDIPISVTAFSQEELTIKGIVGYEGLALETPGAVLNKPTANFNTFSVRGIATNGYGANLQNTVAVYIDELPISANGNSTQLDSTLFDVERVEFLRGPQGTLFGSGSLAGAVRILTKSPDLNDFDAETLVDFGITEGDSFRQRYNGMVNVPIVEDKLALRVVGFYRDEEGWVENIGTGVENANTLEAYGGRAILQWEPTDELSLRFMALHETSEPEDSQLINPNLGDDRDTRRTRRSDIYAGYLDSYNATLDYDFGFANLTSSTTYSLYDQKFIIDLDATFGGAVPFALDALAYDDAFVQEMRLVSAEGGRFDWVAGAFYYYKRRDVDFNYRSSQDFLDARGLTGLPDEYYSRSSTHAISHELAAFGELTYRFSDNFWLTGGLRYGALDVQGFAEGSGYTSNYLTAALTGYSGPLTVTPNVAATGEEGTEEGPSYKFSASYRPVDNMTVYATYSTGFRAPVVNARGGLASTVDPTDIVIPDGASSDELENYEIGVKGNWFDGRLRANIAAYYIEWSNIQVQANRVSDSVQFATNIGGATSQGLEFEVDATLFEGLNLGLNASFNDSEVDDLTAQEAAISGAVEGVQLAFPEFQGSIYLNYSWALSPTVQGFTSINARHVDGFPNQFPYVPGRPGVPAPTYSPTESYQSVNGTLGAFFGDHLTATVYVENAFDDDSLIYAHPEAFADARSSTLRPRTVGIRLNYRY</sequence>
<dbReference type="Gene3D" id="2.40.170.20">
    <property type="entry name" value="TonB-dependent receptor, beta-barrel domain"/>
    <property type="match status" value="1"/>
</dbReference>
<evidence type="ECO:0000256" key="3">
    <source>
        <dbReference type="ARBA" id="ARBA00022452"/>
    </source>
</evidence>
<dbReference type="AlphaFoldDB" id="A0A4S2H9A3"/>
<dbReference type="PROSITE" id="PS52016">
    <property type="entry name" value="TONB_DEPENDENT_REC_3"/>
    <property type="match status" value="1"/>
</dbReference>
<keyword evidence="9 11" id="KW-0472">Membrane</keyword>
<evidence type="ECO:0000256" key="1">
    <source>
        <dbReference type="ARBA" id="ARBA00004571"/>
    </source>
</evidence>
<evidence type="ECO:0000256" key="8">
    <source>
        <dbReference type="ARBA" id="ARBA00023077"/>
    </source>
</evidence>
<evidence type="ECO:0000256" key="12">
    <source>
        <dbReference type="RuleBase" id="RU003357"/>
    </source>
</evidence>
<dbReference type="EMBL" id="SRXV01000003">
    <property type="protein sequence ID" value="TGY92273.1"/>
    <property type="molecule type" value="Genomic_DNA"/>
</dbReference>
<dbReference type="InterPro" id="IPR036942">
    <property type="entry name" value="Beta-barrel_TonB_sf"/>
</dbReference>
<comment type="similarity">
    <text evidence="11 12">Belongs to the TonB-dependent receptor family.</text>
</comment>
<keyword evidence="4" id="KW-0410">Iron transport</keyword>
<dbReference type="GO" id="GO:0006826">
    <property type="term" value="P:iron ion transport"/>
    <property type="evidence" value="ECO:0007669"/>
    <property type="project" value="UniProtKB-KW"/>
</dbReference>
<feature type="signal peptide" evidence="13">
    <location>
        <begin position="1"/>
        <end position="23"/>
    </location>
</feature>
<proteinExistence type="inferred from homology"/>
<name>A0A4S2H9A3_9PROT</name>
<dbReference type="InterPro" id="IPR012910">
    <property type="entry name" value="Plug_dom"/>
</dbReference>
<feature type="chain" id="PRO_5020493115" evidence="13">
    <location>
        <begin position="24"/>
        <end position="761"/>
    </location>
</feature>
<evidence type="ECO:0000256" key="2">
    <source>
        <dbReference type="ARBA" id="ARBA00022448"/>
    </source>
</evidence>
<keyword evidence="5 11" id="KW-0812">Transmembrane</keyword>
<evidence type="ECO:0000256" key="9">
    <source>
        <dbReference type="ARBA" id="ARBA00023136"/>
    </source>
</evidence>
<reference evidence="16 17" key="1">
    <citation type="journal article" date="2013" name="Int. J. Syst. Evol. Microbiol.">
        <title>Marinicauda pacifica gen. nov., sp. nov., a prosthecate alphaproteobacterium of the family Hyphomonadaceae isolated from deep seawater.</title>
        <authorList>
            <person name="Zhang X.Y."/>
            <person name="Li G.W."/>
            <person name="Wang C.S."/>
            <person name="Zhang Y.J."/>
            <person name="Xu X.W."/>
            <person name="Li H."/>
            <person name="Liu A."/>
            <person name="Liu C."/>
            <person name="Xie B.B."/>
            <person name="Qin Q.L."/>
            <person name="Xu Z."/>
            <person name="Chen X.L."/>
            <person name="Zhou B.C."/>
            <person name="Zhang Y.Z."/>
        </authorList>
    </citation>
    <scope>NUCLEOTIDE SEQUENCE [LARGE SCALE GENOMIC DNA]</scope>
    <source>
        <strain evidence="16 17">P-1 km-3</strain>
    </source>
</reference>
<evidence type="ECO:0000259" key="14">
    <source>
        <dbReference type="Pfam" id="PF00593"/>
    </source>
</evidence>
<comment type="caution">
    <text evidence="16">The sequence shown here is derived from an EMBL/GenBank/DDBJ whole genome shotgun (WGS) entry which is preliminary data.</text>
</comment>
<dbReference type="InterPro" id="IPR000531">
    <property type="entry name" value="Beta-barrel_TonB"/>
</dbReference>
<keyword evidence="10 11" id="KW-0998">Cell outer membrane</keyword>
<feature type="domain" description="TonB-dependent receptor-like beta-barrel" evidence="14">
    <location>
        <begin position="282"/>
        <end position="725"/>
    </location>
</feature>
<keyword evidence="16" id="KW-0675">Receptor</keyword>
<evidence type="ECO:0000256" key="13">
    <source>
        <dbReference type="SAM" id="SignalP"/>
    </source>
</evidence>
<dbReference type="Pfam" id="PF00593">
    <property type="entry name" value="TonB_dep_Rec_b-barrel"/>
    <property type="match status" value="1"/>
</dbReference>
<keyword evidence="3 11" id="KW-1134">Transmembrane beta strand</keyword>
<dbReference type="InterPro" id="IPR039426">
    <property type="entry name" value="TonB-dep_rcpt-like"/>
</dbReference>
<dbReference type="RefSeq" id="WP_135945406.1">
    <property type="nucleotide sequence ID" value="NZ_BMEI01000003.1"/>
</dbReference>
<evidence type="ECO:0000256" key="7">
    <source>
        <dbReference type="ARBA" id="ARBA00023065"/>
    </source>
</evidence>
<keyword evidence="6" id="KW-0408">Iron</keyword>
<evidence type="ECO:0000256" key="11">
    <source>
        <dbReference type="PROSITE-ProRule" id="PRU01360"/>
    </source>
</evidence>
<evidence type="ECO:0000256" key="5">
    <source>
        <dbReference type="ARBA" id="ARBA00022692"/>
    </source>
</evidence>
<keyword evidence="8 12" id="KW-0798">TonB box</keyword>
<gene>
    <name evidence="16" type="ORF">E5162_11520</name>
</gene>
<dbReference type="SUPFAM" id="SSF56935">
    <property type="entry name" value="Porins"/>
    <property type="match status" value="1"/>
</dbReference>
<comment type="subcellular location">
    <subcellularLocation>
        <location evidence="1 11">Cell outer membrane</location>
        <topology evidence="1 11">Multi-pass membrane protein</topology>
    </subcellularLocation>
</comment>
<keyword evidence="7" id="KW-0406">Ion transport</keyword>
<evidence type="ECO:0000313" key="16">
    <source>
        <dbReference type="EMBL" id="TGY92273.1"/>
    </source>
</evidence>
<evidence type="ECO:0000313" key="17">
    <source>
        <dbReference type="Proteomes" id="UP000305451"/>
    </source>
</evidence>
<keyword evidence="13" id="KW-0732">Signal</keyword>
<dbReference type="GO" id="GO:0009279">
    <property type="term" value="C:cell outer membrane"/>
    <property type="evidence" value="ECO:0007669"/>
    <property type="project" value="UniProtKB-SubCell"/>
</dbReference>
<dbReference type="Pfam" id="PF07715">
    <property type="entry name" value="Plug"/>
    <property type="match status" value="1"/>
</dbReference>
<evidence type="ECO:0000259" key="15">
    <source>
        <dbReference type="Pfam" id="PF07715"/>
    </source>
</evidence>